<evidence type="ECO:0000256" key="2">
    <source>
        <dbReference type="SAM" id="MobiDB-lite"/>
    </source>
</evidence>
<dbReference type="KEGG" id="saco:SAME_01021"/>
<evidence type="ECO:0000259" key="3">
    <source>
        <dbReference type="Pfam" id="PF07261"/>
    </source>
</evidence>
<feature type="domain" description="DnaB/C C-terminal" evidence="3">
    <location>
        <begin position="158"/>
        <end position="228"/>
    </location>
</feature>
<accession>A0A239WZ53</accession>
<evidence type="ECO:0000256" key="1">
    <source>
        <dbReference type="ARBA" id="ARBA00093462"/>
    </source>
</evidence>
<protein>
    <submittedName>
        <fullName evidence="4">DNA replication protein, putative</fullName>
    </submittedName>
</protein>
<dbReference type="OrthoDB" id="9788567at2"/>
<dbReference type="Proteomes" id="UP000215144">
    <property type="component" value="Chromosome 1"/>
</dbReference>
<dbReference type="Pfam" id="PF07261">
    <property type="entry name" value="DnaB_2"/>
    <property type="match status" value="1"/>
</dbReference>
<dbReference type="InterPro" id="IPR034829">
    <property type="entry name" value="DnaD-like_sf"/>
</dbReference>
<name>A0A239WZ53_STRAI</name>
<dbReference type="PANTHER" id="PTHR37293:SF6">
    <property type="entry name" value="DNA REPLICATION PROTEIN DNAD"/>
    <property type="match status" value="1"/>
</dbReference>
<reference evidence="4 5" key="1">
    <citation type="submission" date="2017-06" db="EMBL/GenBank/DDBJ databases">
        <authorList>
            <consortium name="Pathogen Informatics"/>
        </authorList>
    </citation>
    <scope>NUCLEOTIDE SEQUENCE [LARGE SCALE GENOMIC DNA]</scope>
    <source>
        <strain evidence="4 5">NCTC11291</strain>
    </source>
</reference>
<comment type="similarity">
    <text evidence="1">Belongs to the DnaB/DnaD family.</text>
</comment>
<dbReference type="SUPFAM" id="SSF158499">
    <property type="entry name" value="DnaD domain-like"/>
    <property type="match status" value="1"/>
</dbReference>
<feature type="region of interest" description="Disordered" evidence="2">
    <location>
        <begin position="227"/>
        <end position="257"/>
    </location>
</feature>
<sequence>MAQKRMFNLKITDSDKFLDLPLSSQALYFHLNMHADDDGFVDSTKKIKRMIGASDGDLRLLMEQGFILPFESGVIVIKDWKIHNYIPKDRYQKTIYTTEFSRLSVAENKSYTECIQNVDNMYTQNRIDKIKEDKISLDKQSVDEKNNSASNQLKEISDYYQQEIGVLSPNQLEQLSDYLTEDTFEAEVIKRAIDKAANSAKRSFGYVNGILRGWRQNGIRTIVQVEEEQRQFESKKQTGMTDKEREDLKQPDEFYGF</sequence>
<dbReference type="NCBIfam" id="TIGR01446">
    <property type="entry name" value="DnaD_dom"/>
    <property type="match status" value="1"/>
</dbReference>
<dbReference type="InterPro" id="IPR053162">
    <property type="entry name" value="DnaD"/>
</dbReference>
<dbReference type="EMBL" id="LT906454">
    <property type="protein sequence ID" value="SNV39702.1"/>
    <property type="molecule type" value="Genomic_DNA"/>
</dbReference>
<dbReference type="Gene3D" id="1.10.10.630">
    <property type="entry name" value="DnaD domain-like"/>
    <property type="match status" value="1"/>
</dbReference>
<dbReference type="InterPro" id="IPR006343">
    <property type="entry name" value="DnaB/C_C"/>
</dbReference>
<evidence type="ECO:0000313" key="5">
    <source>
        <dbReference type="Proteomes" id="UP000215144"/>
    </source>
</evidence>
<dbReference type="AlphaFoldDB" id="A0A239WZ53"/>
<dbReference type="PANTHER" id="PTHR37293">
    <property type="entry name" value="PHAGE REPLICATION PROTEIN-RELATED"/>
    <property type="match status" value="1"/>
</dbReference>
<gene>
    <name evidence="4" type="primary">dnaD_2</name>
    <name evidence="4" type="ORF">SAMEA4504048_01021</name>
</gene>
<organism evidence="4 5">
    <name type="scientific">Streptococcus acidominimus</name>
    <dbReference type="NCBI Taxonomy" id="1326"/>
    <lineage>
        <taxon>Bacteria</taxon>
        <taxon>Bacillati</taxon>
        <taxon>Bacillota</taxon>
        <taxon>Bacilli</taxon>
        <taxon>Lactobacillales</taxon>
        <taxon>Streptococcaceae</taxon>
        <taxon>Streptococcus</taxon>
    </lineage>
</organism>
<dbReference type="RefSeq" id="WP_095122457.1">
    <property type="nucleotide sequence ID" value="NZ_LT906454.1"/>
</dbReference>
<proteinExistence type="inferred from homology"/>
<evidence type="ECO:0000313" key="4">
    <source>
        <dbReference type="EMBL" id="SNV39702.1"/>
    </source>
</evidence>